<keyword evidence="2" id="KW-0547">Nucleotide-binding</keyword>
<dbReference type="Pfam" id="PF02734">
    <property type="entry name" value="Dak2"/>
    <property type="match status" value="1"/>
</dbReference>
<dbReference type="PROSITE" id="PS51481">
    <property type="entry name" value="DHAK"/>
    <property type="match status" value="1"/>
</dbReference>
<evidence type="ECO:0000256" key="1">
    <source>
        <dbReference type="ARBA" id="ARBA00022679"/>
    </source>
</evidence>
<evidence type="ECO:0000256" key="4">
    <source>
        <dbReference type="ARBA" id="ARBA00022840"/>
    </source>
</evidence>
<dbReference type="SMART" id="SM01120">
    <property type="entry name" value="Dak2"/>
    <property type="match status" value="1"/>
</dbReference>
<dbReference type="Gene3D" id="3.40.50.10440">
    <property type="entry name" value="Dihydroxyacetone kinase, domain 1"/>
    <property type="match status" value="1"/>
</dbReference>
<dbReference type="SUPFAM" id="SSF101473">
    <property type="entry name" value="DhaL-like"/>
    <property type="match status" value="1"/>
</dbReference>
<dbReference type="PANTHER" id="PTHR28629">
    <property type="entry name" value="TRIOKINASE/FMN CYCLASE"/>
    <property type="match status" value="1"/>
</dbReference>
<proteinExistence type="predicted"/>
<dbReference type="Pfam" id="PF02733">
    <property type="entry name" value="Dak1"/>
    <property type="match status" value="1"/>
</dbReference>
<feature type="domain" description="DhaK" evidence="6">
    <location>
        <begin position="7"/>
        <end position="325"/>
    </location>
</feature>
<gene>
    <name evidence="7" type="ORF">AA0535_0757</name>
</gene>
<keyword evidence="3 7" id="KW-0418">Kinase</keyword>
<evidence type="ECO:0000259" key="5">
    <source>
        <dbReference type="PROSITE" id="PS51480"/>
    </source>
</evidence>
<dbReference type="Gene3D" id="3.30.1180.20">
    <property type="entry name" value="Dihydroxyacetone kinase, domain 2"/>
    <property type="match status" value="1"/>
</dbReference>
<feature type="domain" description="DhaL" evidence="5">
    <location>
        <begin position="354"/>
        <end position="538"/>
    </location>
</feature>
<dbReference type="GO" id="GO:0016301">
    <property type="term" value="F:kinase activity"/>
    <property type="evidence" value="ECO:0007669"/>
    <property type="project" value="UniProtKB-KW"/>
</dbReference>
<evidence type="ECO:0000313" key="7">
    <source>
        <dbReference type="EMBL" id="GBQ85416.1"/>
    </source>
</evidence>
<comment type="caution">
    <text evidence="7">The sequence shown here is derived from an EMBL/GenBank/DDBJ whole genome shotgun (WGS) entry which is preliminary data.</text>
</comment>
<evidence type="ECO:0000259" key="6">
    <source>
        <dbReference type="PROSITE" id="PS51481"/>
    </source>
</evidence>
<dbReference type="InterPro" id="IPR004006">
    <property type="entry name" value="DhaK_dom"/>
</dbReference>
<evidence type="ECO:0000256" key="3">
    <source>
        <dbReference type="ARBA" id="ARBA00022777"/>
    </source>
</evidence>
<dbReference type="RefSeq" id="WP_264814561.1">
    <property type="nucleotide sequence ID" value="NZ_BAPV01000004.1"/>
</dbReference>
<dbReference type="PROSITE" id="PS51480">
    <property type="entry name" value="DHAL"/>
    <property type="match status" value="1"/>
</dbReference>
<protein>
    <submittedName>
        <fullName evidence="7">Dihydroxyacetone kinase</fullName>
    </submittedName>
</protein>
<dbReference type="InterPro" id="IPR050861">
    <property type="entry name" value="Dihydroxyacetone_Kinase"/>
</dbReference>
<name>A0ABQ0PZF1_9PROT</name>
<evidence type="ECO:0000256" key="2">
    <source>
        <dbReference type="ARBA" id="ARBA00022741"/>
    </source>
</evidence>
<reference evidence="7" key="1">
    <citation type="submission" date="2013-04" db="EMBL/GenBank/DDBJ databases">
        <title>The genome sequencing project of 58 acetic acid bacteria.</title>
        <authorList>
            <person name="Okamoto-Kainuma A."/>
            <person name="Ishikawa M."/>
            <person name="Umino S."/>
            <person name="Koizumi Y."/>
            <person name="Shiwa Y."/>
            <person name="Yoshikawa H."/>
            <person name="Matsutani M."/>
            <person name="Matsushita K."/>
        </authorList>
    </citation>
    <scope>NUCLEOTIDE SEQUENCE</scope>
    <source>
        <strain evidence="7">NRIC 0535</strain>
    </source>
</reference>
<dbReference type="InterPro" id="IPR004007">
    <property type="entry name" value="DhaL_dom"/>
</dbReference>
<accession>A0ABQ0PZF1</accession>
<keyword evidence="8" id="KW-1185">Reference proteome</keyword>
<dbReference type="InterPro" id="IPR036117">
    <property type="entry name" value="DhaL_dom_sf"/>
</dbReference>
<dbReference type="EMBL" id="BAPV01000004">
    <property type="protein sequence ID" value="GBQ85416.1"/>
    <property type="molecule type" value="Genomic_DNA"/>
</dbReference>
<organism evidence="7 8">
    <name type="scientific">Asaia krungthepensis NRIC 0535</name>
    <dbReference type="NCBI Taxonomy" id="1307925"/>
    <lineage>
        <taxon>Bacteria</taxon>
        <taxon>Pseudomonadati</taxon>
        <taxon>Pseudomonadota</taxon>
        <taxon>Alphaproteobacteria</taxon>
        <taxon>Acetobacterales</taxon>
        <taxon>Acetobacteraceae</taxon>
        <taxon>Asaia</taxon>
    </lineage>
</organism>
<keyword evidence="4" id="KW-0067">ATP-binding</keyword>
<dbReference type="Proteomes" id="UP001062776">
    <property type="component" value="Unassembled WGS sequence"/>
</dbReference>
<dbReference type="SUPFAM" id="SSF82549">
    <property type="entry name" value="DAK1/DegV-like"/>
    <property type="match status" value="1"/>
</dbReference>
<keyword evidence="1" id="KW-0808">Transferase</keyword>
<evidence type="ECO:0000313" key="8">
    <source>
        <dbReference type="Proteomes" id="UP001062776"/>
    </source>
</evidence>
<sequence>MKRFFNQRETIVSESLEGLLRSPAGASLCRLEGDDDIHVVLRRDWTKDQVALLSGGGSGHEPAHAGFVGKGMLTGAICGQLFASPGVDAILAAIRAVTGEAGCLLIVKNYTGDRLNFGIAAEQAKALGLRVDLVIVGDDIALGRTDRARGIAGTVLVHKIAGAAAEAGRTLDEVAALARKAAASLGSIGLALSDCNVFTRDQKPRLGDNEAELGLGIHGEAGVERIPMAGLDALMAVTADKLEAAMPGKGSLVVLLNMLGSVPPIEAYALLDGFSRTGLAARTRWIIGPAPVMTALDMNGFSLTVLPDDPDFIEALSAQAAPHAWPGMAAFGAVATIPSPDLPATFIEPPSDDTLLRRLIQSGADALIGHEAALNALDAKCGDGDAGSTFAEAARQVLRSLDALPLAAPQALLATLGRLMARHSGGSSGVLLSILMTTAGHEPDWRKGLQEGASRMQAYGGAKPGDRTMLDALLPAIAALQAGQSLAQATQAARAGADATRHMKARAGRASYIPADQLADIPDPGAEAIAILFEALSASV</sequence>
<dbReference type="Gene3D" id="1.25.40.340">
    <property type="match status" value="1"/>
</dbReference>
<dbReference type="PANTHER" id="PTHR28629:SF4">
    <property type="entry name" value="TRIOKINASE_FMN CYCLASE"/>
    <property type="match status" value="1"/>
</dbReference>